<dbReference type="EMBL" id="CP099582">
    <property type="protein sequence ID" value="USS40993.1"/>
    <property type="molecule type" value="Genomic_DNA"/>
</dbReference>
<dbReference type="SUPFAM" id="SSF48239">
    <property type="entry name" value="Terpenoid cyclases/Protein prenyltransferases"/>
    <property type="match status" value="2"/>
</dbReference>
<dbReference type="AlphaFoldDB" id="A0A9E7MY17"/>
<dbReference type="InterPro" id="IPR008930">
    <property type="entry name" value="Terpenoid_cyclase/PrenylTrfase"/>
</dbReference>
<sequence>MRRIAPVLLIMIIVLPYVAAESILDASARFLLEGRDYMKTTQQLSLSLMALASSYSGVENITISDVDYFVDALLKRQNPDGGWGYYEGSVSNVVDTSYAVIALKKALSLYEGEKASSISRTIKRGVEFLINSHNGEGWGYVPNTLTEFYPTVMAVWALGENGYSKDHPYIRSAIKYLEENEPYGLRKGEAVALKLLAYHAVGYISLGLVEEARDLVNSPEITVKEQAFLTYALLLYEGLTFETAKLLATLEDLKEKNESLVYWANKPGELVGREVFVTSALAILSFAEVSGGLMPELETPFEASCSELEKVQNEDGGWPYIVGFSSTDRATYYVLKALKRCYFMDESIEKGLGWVKKRIDENMEISSERGELYPPYIYNLLTLLEFNLVNESERAKHIAFIKSLKKENVAWGDVLGLQPYDTALAIKALLALGVSPQDGDIIKAKEWLLSFPTEGWGTVITTKYYTRFFPSEVSTTIEVLEALEPLVTRQEVEKHLNWLLEQRTEDGGWPNIKESYIVGVLMYQGQPSVELTIRATEVLYAFGIDYRQETLKWLLPKRRNNLWGSSVVDSALATLYFSTFEELPKPVNLYEVVRALPEGNFKILYTFGREKVAVSVKNSLDSLFGTNLTVEQFKEIGDGNYIVLVDLTEFDLSKYNPYIELKVDNESIYLNGESYKRDNTFLVVPGKTSKGYILFILYPRNLGSAVKVFFASNIVKYLSGVACVVTYEDKNQNGIVELGELKAEFVR</sequence>
<name>A0A9E7MY17_THEAG</name>
<dbReference type="Gene3D" id="1.50.10.20">
    <property type="match status" value="3"/>
</dbReference>
<reference evidence="1" key="2">
    <citation type="submission" date="2022-06" db="EMBL/GenBank/DDBJ databases">
        <authorList>
            <person name="Park Y.-J."/>
        </authorList>
    </citation>
    <scope>NUCLEOTIDE SEQUENCE</scope>
    <source>
        <strain evidence="1">TY</strain>
    </source>
</reference>
<gene>
    <name evidence="1" type="ORF">NF865_01875</name>
</gene>
<dbReference type="RefSeq" id="WP_253304934.1">
    <property type="nucleotide sequence ID" value="NZ_CP099582.1"/>
</dbReference>
<organism evidence="1 2">
    <name type="scientific">Thermococcus aggregans</name>
    <dbReference type="NCBI Taxonomy" id="110163"/>
    <lineage>
        <taxon>Archaea</taxon>
        <taxon>Methanobacteriati</taxon>
        <taxon>Methanobacteriota</taxon>
        <taxon>Thermococci</taxon>
        <taxon>Thermococcales</taxon>
        <taxon>Thermococcaceae</taxon>
        <taxon>Thermococcus</taxon>
    </lineage>
</organism>
<proteinExistence type="predicted"/>
<dbReference type="Proteomes" id="UP001055732">
    <property type="component" value="Chromosome"/>
</dbReference>
<evidence type="ECO:0000313" key="1">
    <source>
        <dbReference type="EMBL" id="USS40993.1"/>
    </source>
</evidence>
<dbReference type="KEGG" id="tagg:NF865_01875"/>
<protein>
    <recommendedName>
        <fullName evidence="3">Squalene cyclase C-terminal domain-containing protein</fullName>
    </recommendedName>
</protein>
<dbReference type="CDD" id="cd00688">
    <property type="entry name" value="ISOPREN_C2_like"/>
    <property type="match status" value="2"/>
</dbReference>
<keyword evidence="2" id="KW-1185">Reference proteome</keyword>
<evidence type="ECO:0000313" key="2">
    <source>
        <dbReference type="Proteomes" id="UP001055732"/>
    </source>
</evidence>
<evidence type="ECO:0008006" key="3">
    <source>
        <dbReference type="Google" id="ProtNLM"/>
    </source>
</evidence>
<reference evidence="1" key="1">
    <citation type="journal article" date="1998" name="Int. J. Syst. Bacteriol. 48 Pt">
        <title>Thermococcus guaymasensis sp. nov. and Thermococcus aggregans sp. nov., two novel thermophilic archaea isolated from the Guaymas Basin hydrothermal vent site.</title>
        <authorList>
            <person name="Canganella F."/>
            <person name="Jones W.J."/>
            <person name="Gambacorta A."/>
            <person name="Antranikian G."/>
        </authorList>
    </citation>
    <scope>NUCLEOTIDE SEQUENCE</scope>
    <source>
        <strain evidence="1">TY</strain>
    </source>
</reference>
<accession>A0A9E7MY17</accession>